<organism evidence="2 3">
    <name type="scientific">Crucibulum laeve</name>
    <dbReference type="NCBI Taxonomy" id="68775"/>
    <lineage>
        <taxon>Eukaryota</taxon>
        <taxon>Fungi</taxon>
        <taxon>Dikarya</taxon>
        <taxon>Basidiomycota</taxon>
        <taxon>Agaricomycotina</taxon>
        <taxon>Agaricomycetes</taxon>
        <taxon>Agaricomycetidae</taxon>
        <taxon>Agaricales</taxon>
        <taxon>Agaricineae</taxon>
        <taxon>Nidulariaceae</taxon>
        <taxon>Crucibulum</taxon>
    </lineage>
</organism>
<dbReference type="PROSITE" id="PS00109">
    <property type="entry name" value="PROTEIN_KINASE_TYR"/>
    <property type="match status" value="1"/>
</dbReference>
<dbReference type="InterPro" id="IPR011009">
    <property type="entry name" value="Kinase-like_dom_sf"/>
</dbReference>
<keyword evidence="2" id="KW-0418">Kinase</keyword>
<feature type="domain" description="Aminoglycoside phosphotransferase" evidence="1">
    <location>
        <begin position="32"/>
        <end position="208"/>
    </location>
</feature>
<evidence type="ECO:0000313" key="2">
    <source>
        <dbReference type="EMBL" id="TFK33826.1"/>
    </source>
</evidence>
<dbReference type="SUPFAM" id="SSF56112">
    <property type="entry name" value="Protein kinase-like (PK-like)"/>
    <property type="match status" value="1"/>
</dbReference>
<keyword evidence="2" id="KW-0808">Transferase</keyword>
<dbReference type="Proteomes" id="UP000308652">
    <property type="component" value="Unassembled WGS sequence"/>
</dbReference>
<proteinExistence type="predicted"/>
<name>A0A5C3LPA4_9AGAR</name>
<dbReference type="STRING" id="68775.A0A5C3LPA4"/>
<dbReference type="GO" id="GO:0004672">
    <property type="term" value="F:protein kinase activity"/>
    <property type="evidence" value="ECO:0007669"/>
    <property type="project" value="InterPro"/>
</dbReference>
<keyword evidence="3" id="KW-1185">Reference proteome</keyword>
<dbReference type="AlphaFoldDB" id="A0A5C3LPA4"/>
<dbReference type="PANTHER" id="PTHR21310">
    <property type="entry name" value="AMINOGLYCOSIDE PHOSPHOTRANSFERASE-RELATED-RELATED"/>
    <property type="match status" value="1"/>
</dbReference>
<sequence>MSRILFRKFTGPRTRRLGLNTFLKRGHRIDLAEAETLAYVAEHTSIPVPKVRRACCSDEITYIVMDLVDGVELSSVWYKMSGIAKRRVIDQLKDYLAQLRSLKPPTNGAIASVNSGPLRDIPRVGVGQFGPFANQDEFHHFLRAGCSLDMFKDMEGGHNFINTYTQQYEIKFTHGDLAPRNIMVKKDGTVTGLIDWDCAGWYPEYWEYTKANFILAPDDWISSTGEMTGRYEDQLAGETWLQNRCGILLTS</sequence>
<dbReference type="Pfam" id="PF01636">
    <property type="entry name" value="APH"/>
    <property type="match status" value="1"/>
</dbReference>
<dbReference type="PANTHER" id="PTHR21310:SF58">
    <property type="entry name" value="AMINOGLYCOSIDE PHOSPHOTRANSFERASE DOMAIN-CONTAINING PROTEIN"/>
    <property type="match status" value="1"/>
</dbReference>
<gene>
    <name evidence="2" type="ORF">BDQ12DRAFT_401485</name>
</gene>
<accession>A0A5C3LPA4</accession>
<dbReference type="InterPro" id="IPR002575">
    <property type="entry name" value="Aminoglycoside_PTrfase"/>
</dbReference>
<reference evidence="2 3" key="1">
    <citation type="journal article" date="2019" name="Nat. Ecol. Evol.">
        <title>Megaphylogeny resolves global patterns of mushroom evolution.</title>
        <authorList>
            <person name="Varga T."/>
            <person name="Krizsan K."/>
            <person name="Foldi C."/>
            <person name="Dima B."/>
            <person name="Sanchez-Garcia M."/>
            <person name="Sanchez-Ramirez S."/>
            <person name="Szollosi G.J."/>
            <person name="Szarkandi J.G."/>
            <person name="Papp V."/>
            <person name="Albert L."/>
            <person name="Andreopoulos W."/>
            <person name="Angelini C."/>
            <person name="Antonin V."/>
            <person name="Barry K.W."/>
            <person name="Bougher N.L."/>
            <person name="Buchanan P."/>
            <person name="Buyck B."/>
            <person name="Bense V."/>
            <person name="Catcheside P."/>
            <person name="Chovatia M."/>
            <person name="Cooper J."/>
            <person name="Damon W."/>
            <person name="Desjardin D."/>
            <person name="Finy P."/>
            <person name="Geml J."/>
            <person name="Haridas S."/>
            <person name="Hughes K."/>
            <person name="Justo A."/>
            <person name="Karasinski D."/>
            <person name="Kautmanova I."/>
            <person name="Kiss B."/>
            <person name="Kocsube S."/>
            <person name="Kotiranta H."/>
            <person name="LaButti K.M."/>
            <person name="Lechner B.E."/>
            <person name="Liimatainen K."/>
            <person name="Lipzen A."/>
            <person name="Lukacs Z."/>
            <person name="Mihaltcheva S."/>
            <person name="Morgado L.N."/>
            <person name="Niskanen T."/>
            <person name="Noordeloos M.E."/>
            <person name="Ohm R.A."/>
            <person name="Ortiz-Santana B."/>
            <person name="Ovrebo C."/>
            <person name="Racz N."/>
            <person name="Riley R."/>
            <person name="Savchenko A."/>
            <person name="Shiryaev A."/>
            <person name="Soop K."/>
            <person name="Spirin V."/>
            <person name="Szebenyi C."/>
            <person name="Tomsovsky M."/>
            <person name="Tulloss R.E."/>
            <person name="Uehling J."/>
            <person name="Grigoriev I.V."/>
            <person name="Vagvolgyi C."/>
            <person name="Papp T."/>
            <person name="Martin F.M."/>
            <person name="Miettinen O."/>
            <person name="Hibbett D.S."/>
            <person name="Nagy L.G."/>
        </authorList>
    </citation>
    <scope>NUCLEOTIDE SEQUENCE [LARGE SCALE GENOMIC DNA]</scope>
    <source>
        <strain evidence="2 3">CBS 166.37</strain>
    </source>
</reference>
<dbReference type="Gene3D" id="3.90.1200.10">
    <property type="match status" value="1"/>
</dbReference>
<dbReference type="EMBL" id="ML213641">
    <property type="protein sequence ID" value="TFK33826.1"/>
    <property type="molecule type" value="Genomic_DNA"/>
</dbReference>
<evidence type="ECO:0000313" key="3">
    <source>
        <dbReference type="Proteomes" id="UP000308652"/>
    </source>
</evidence>
<dbReference type="InterPro" id="IPR008266">
    <property type="entry name" value="Tyr_kinase_AS"/>
</dbReference>
<dbReference type="InterPro" id="IPR051678">
    <property type="entry name" value="AGP_Transferase"/>
</dbReference>
<evidence type="ECO:0000259" key="1">
    <source>
        <dbReference type="Pfam" id="PF01636"/>
    </source>
</evidence>
<dbReference type="OrthoDB" id="5404599at2759"/>
<dbReference type="CDD" id="cd05120">
    <property type="entry name" value="APH_ChoK_like"/>
    <property type="match status" value="1"/>
</dbReference>
<protein>
    <submittedName>
        <fullName evidence="2">Kinase-like domain-containing protein</fullName>
    </submittedName>
</protein>